<dbReference type="InterPro" id="IPR049375">
    <property type="entry name" value="Fib-H_N"/>
</dbReference>
<dbReference type="Gene3D" id="6.20.280.10">
    <property type="match status" value="1"/>
</dbReference>
<protein>
    <recommendedName>
        <fullName evidence="1">Fibroin heavy chain N-terminal domain-containing protein</fullName>
    </recommendedName>
</protein>
<gene>
    <name evidence="2" type="ORF">LSINAPIS_LOCUS3794</name>
</gene>
<proteinExistence type="predicted"/>
<dbReference type="EMBL" id="FZQP02000926">
    <property type="protein sequence ID" value="VVC91006.1"/>
    <property type="molecule type" value="Genomic_DNA"/>
</dbReference>
<name>A0A5E4Q010_9NEOP</name>
<feature type="non-terminal residue" evidence="2">
    <location>
        <position position="175"/>
    </location>
</feature>
<evidence type="ECO:0000313" key="2">
    <source>
        <dbReference type="EMBL" id="VVC91006.1"/>
    </source>
</evidence>
<dbReference type="Pfam" id="PF20820">
    <property type="entry name" value="Fib-H_N"/>
    <property type="match status" value="1"/>
</dbReference>
<feature type="domain" description="Fibroin heavy chain N-terminal" evidence="1">
    <location>
        <begin position="14"/>
        <end position="83"/>
    </location>
</feature>
<keyword evidence="3" id="KW-1185">Reference proteome</keyword>
<dbReference type="InterPro" id="IPR049376">
    <property type="entry name" value="Fib-H_N_sf"/>
</dbReference>
<dbReference type="AlphaFoldDB" id="A0A5E4Q010"/>
<evidence type="ECO:0000259" key="1">
    <source>
        <dbReference type="Pfam" id="PF20820"/>
    </source>
</evidence>
<sequence>MRVTTFVIFCCALQKVNETDEIDVDQKGDLYEKSTTTKEYEAYGDFDEDVTGDDVKVKTLVIRTDAKGHESIWEKDVLIKKKGHTGSSAESVSLSEGSSQILGQTVGFSPYGNQVPRVIVNDNGSGSSSAAAAASSAASNGNGGQGGVSGLGAGGINGLYGLNGLLGSQSQGVTI</sequence>
<dbReference type="Proteomes" id="UP000324832">
    <property type="component" value="Unassembled WGS sequence"/>
</dbReference>
<evidence type="ECO:0000313" key="3">
    <source>
        <dbReference type="Proteomes" id="UP000324832"/>
    </source>
</evidence>
<reference evidence="2 3" key="1">
    <citation type="submission" date="2017-07" db="EMBL/GenBank/DDBJ databases">
        <authorList>
            <person name="Talla V."/>
            <person name="Backstrom N."/>
        </authorList>
    </citation>
    <scope>NUCLEOTIDE SEQUENCE [LARGE SCALE GENOMIC DNA]</scope>
</reference>
<accession>A0A5E4Q010</accession>
<organism evidence="2 3">
    <name type="scientific">Leptidea sinapis</name>
    <dbReference type="NCBI Taxonomy" id="189913"/>
    <lineage>
        <taxon>Eukaryota</taxon>
        <taxon>Metazoa</taxon>
        <taxon>Ecdysozoa</taxon>
        <taxon>Arthropoda</taxon>
        <taxon>Hexapoda</taxon>
        <taxon>Insecta</taxon>
        <taxon>Pterygota</taxon>
        <taxon>Neoptera</taxon>
        <taxon>Endopterygota</taxon>
        <taxon>Lepidoptera</taxon>
        <taxon>Glossata</taxon>
        <taxon>Ditrysia</taxon>
        <taxon>Papilionoidea</taxon>
        <taxon>Pieridae</taxon>
        <taxon>Dismorphiinae</taxon>
        <taxon>Leptidea</taxon>
    </lineage>
</organism>